<evidence type="ECO:0000313" key="3">
    <source>
        <dbReference type="Proteomes" id="UP000318294"/>
    </source>
</evidence>
<feature type="domain" description="Dienelactone hydrolase" evidence="1">
    <location>
        <begin position="19"/>
        <end position="237"/>
    </location>
</feature>
<accession>A0A554XBA0</accession>
<dbReference type="PANTHER" id="PTHR22946">
    <property type="entry name" value="DIENELACTONE HYDROLASE DOMAIN-CONTAINING PROTEIN-RELATED"/>
    <property type="match status" value="1"/>
</dbReference>
<gene>
    <name evidence="2" type="ORF">Tchar_01857</name>
</gene>
<dbReference type="InterPro" id="IPR002925">
    <property type="entry name" value="Dienelactn_hydro"/>
</dbReference>
<dbReference type="RefSeq" id="WP_144328785.1">
    <property type="nucleotide sequence ID" value="NZ_VJON01000031.1"/>
</dbReference>
<evidence type="ECO:0000259" key="1">
    <source>
        <dbReference type="Pfam" id="PF01738"/>
    </source>
</evidence>
<evidence type="ECO:0000313" key="2">
    <source>
        <dbReference type="EMBL" id="TSE33110.1"/>
    </source>
</evidence>
<dbReference type="InterPro" id="IPR029058">
    <property type="entry name" value="AB_hydrolase_fold"/>
</dbReference>
<reference evidence="2 3" key="1">
    <citation type="submission" date="2019-07" db="EMBL/GenBank/DDBJ databases">
        <title>Tepidimonas charontis SPSP-6 draft genome.</title>
        <authorList>
            <person name="Da Costa M.S."/>
            <person name="Froufe H.J.C."/>
            <person name="Egas C."/>
            <person name="Albuquerque L."/>
        </authorList>
    </citation>
    <scope>NUCLEOTIDE SEQUENCE [LARGE SCALE GENOMIC DNA]</scope>
    <source>
        <strain evidence="2 3">SPSP-6</strain>
    </source>
</reference>
<dbReference type="GO" id="GO:0016787">
    <property type="term" value="F:hydrolase activity"/>
    <property type="evidence" value="ECO:0007669"/>
    <property type="project" value="UniProtKB-KW"/>
</dbReference>
<comment type="caution">
    <text evidence="2">The sequence shown here is derived from an EMBL/GenBank/DDBJ whole genome shotgun (WGS) entry which is preliminary data.</text>
</comment>
<dbReference type="EMBL" id="VJON01000031">
    <property type="protein sequence ID" value="TSE33110.1"/>
    <property type="molecule type" value="Genomic_DNA"/>
</dbReference>
<dbReference type="Pfam" id="PF01738">
    <property type="entry name" value="DLH"/>
    <property type="match status" value="1"/>
</dbReference>
<dbReference type="Proteomes" id="UP000318294">
    <property type="component" value="Unassembled WGS sequence"/>
</dbReference>
<dbReference type="AlphaFoldDB" id="A0A554XBA0"/>
<keyword evidence="2" id="KW-0378">Hydrolase</keyword>
<dbReference type="SUPFAM" id="SSF53474">
    <property type="entry name" value="alpha/beta-Hydrolases"/>
    <property type="match status" value="1"/>
</dbReference>
<dbReference type="InterPro" id="IPR050261">
    <property type="entry name" value="FrsA_esterase"/>
</dbReference>
<organism evidence="2 3">
    <name type="scientific">Tepidimonas charontis</name>
    <dbReference type="NCBI Taxonomy" id="2267262"/>
    <lineage>
        <taxon>Bacteria</taxon>
        <taxon>Pseudomonadati</taxon>
        <taxon>Pseudomonadota</taxon>
        <taxon>Betaproteobacteria</taxon>
        <taxon>Burkholderiales</taxon>
        <taxon>Tepidimonas</taxon>
    </lineage>
</organism>
<protein>
    <submittedName>
        <fullName evidence="2">Dienelactone hydrolase family protein</fullName>
    </submittedName>
</protein>
<dbReference type="OrthoDB" id="62567at2"/>
<proteinExistence type="predicted"/>
<dbReference type="PANTHER" id="PTHR22946:SF0">
    <property type="entry name" value="DIENELACTONE HYDROLASE DOMAIN-CONTAINING PROTEIN"/>
    <property type="match status" value="1"/>
</dbReference>
<sequence length="239" mass="25828">MTIQTRLVEYTHDGQTFEGLLAWDDTLAGRRPAVAVAHAWAGRTEFEAGKARALAELGYVGFAMDVYGKGRRGRSRDENAALMTPLVQNRARLQARLGAALHALHAQPEVDVARCAAIGFCFGGLCVLDMARCGLPLRGVVSFHGLFTAPGNTAGCRIEAKVLALHGWDDPMVPPDAVLAWTREMTEAGADWQLHAYGGTMHAFTNPEANDPDFGTVYSARADARSWTAMRAFLSEVLA</sequence>
<name>A0A554XBA0_9BURK</name>
<keyword evidence="3" id="KW-1185">Reference proteome</keyword>
<dbReference type="Gene3D" id="3.40.50.1820">
    <property type="entry name" value="alpha/beta hydrolase"/>
    <property type="match status" value="1"/>
</dbReference>